<dbReference type="EMBL" id="BAABRU010000010">
    <property type="protein sequence ID" value="GAA5529144.1"/>
    <property type="molecule type" value="Genomic_DNA"/>
</dbReference>
<evidence type="ECO:0000313" key="4">
    <source>
        <dbReference type="Proteomes" id="UP001428290"/>
    </source>
</evidence>
<dbReference type="InterPro" id="IPR001932">
    <property type="entry name" value="PPM-type_phosphatase-like_dom"/>
</dbReference>
<feature type="region of interest" description="Disordered" evidence="1">
    <location>
        <begin position="73"/>
        <end position="105"/>
    </location>
</feature>
<reference evidence="3 4" key="1">
    <citation type="submission" date="2024-02" db="EMBL/GenBank/DDBJ databases">
        <title>Herpetosiphon gulosus NBRC 112829.</title>
        <authorList>
            <person name="Ichikawa N."/>
            <person name="Katano-Makiyama Y."/>
            <person name="Hidaka K."/>
        </authorList>
    </citation>
    <scope>NUCLEOTIDE SEQUENCE [LARGE SCALE GENOMIC DNA]</scope>
    <source>
        <strain evidence="3 4">NBRC 112829</strain>
    </source>
</reference>
<organism evidence="3 4">
    <name type="scientific">Herpetosiphon gulosus</name>
    <dbReference type="NCBI Taxonomy" id="1973496"/>
    <lineage>
        <taxon>Bacteria</taxon>
        <taxon>Bacillati</taxon>
        <taxon>Chloroflexota</taxon>
        <taxon>Chloroflexia</taxon>
        <taxon>Herpetosiphonales</taxon>
        <taxon>Herpetosiphonaceae</taxon>
        <taxon>Herpetosiphon</taxon>
    </lineage>
</organism>
<feature type="domain" description="PPM-type phosphatase" evidence="2">
    <location>
        <begin position="147"/>
        <end position="379"/>
    </location>
</feature>
<dbReference type="Pfam" id="PF13672">
    <property type="entry name" value="PP2C_2"/>
    <property type="match status" value="1"/>
</dbReference>
<dbReference type="PANTHER" id="PTHR47992">
    <property type="entry name" value="PROTEIN PHOSPHATASE"/>
    <property type="match status" value="1"/>
</dbReference>
<evidence type="ECO:0000259" key="2">
    <source>
        <dbReference type="PROSITE" id="PS51746"/>
    </source>
</evidence>
<dbReference type="Gene3D" id="3.60.40.10">
    <property type="entry name" value="PPM-type phosphatase domain"/>
    <property type="match status" value="1"/>
</dbReference>
<sequence>MGFFRKLFGRTSTEPSTLDPVPVATDQSPVAVASPAASEAPTETPTDVVAVASTELPIEPLISAEPLAELPAAQTAGAVATERSQKTTAPLDPEQLPERDPDGTNYLGTRDISAAPIVAKAVSTRGLASWAARDIGRIRRNNQDSVYTGLMSLPDGEHDISVGLFVVADGMGGHEGGEIASRRAIETVMIAVLEQMALPAMADEDPGNPLPLLLMSAVQDANTRIWNEAQSRGTDMGTTCTAALLVGDGLYIAHVGDSRLYAMSDGKLRLITADHSTVGRLIAMGQLTEEETRNHPLRNQLYRTVGQHPEIQVDSIYQSLEGISHLLLCSDGLWSMVDDDEMAAIINETPWPQDACQRLIARANLAGGEDNISAVVVSLPPLQGQGALR</sequence>
<dbReference type="SMART" id="SM00332">
    <property type="entry name" value="PP2Cc"/>
    <property type="match status" value="1"/>
</dbReference>
<dbReference type="CDD" id="cd00143">
    <property type="entry name" value="PP2Cc"/>
    <property type="match status" value="1"/>
</dbReference>
<dbReference type="SMART" id="SM00331">
    <property type="entry name" value="PP2C_SIG"/>
    <property type="match status" value="1"/>
</dbReference>
<accession>A0ABP9X1E7</accession>
<dbReference type="InterPro" id="IPR036457">
    <property type="entry name" value="PPM-type-like_dom_sf"/>
</dbReference>
<protein>
    <recommendedName>
        <fullName evidence="2">PPM-type phosphatase domain-containing protein</fullName>
    </recommendedName>
</protein>
<name>A0ABP9X1E7_9CHLR</name>
<dbReference type="RefSeq" id="WP_345722756.1">
    <property type="nucleotide sequence ID" value="NZ_BAABRU010000010.1"/>
</dbReference>
<feature type="compositionally biased region" description="Low complexity" evidence="1">
    <location>
        <begin position="28"/>
        <end position="45"/>
    </location>
</feature>
<dbReference type="Proteomes" id="UP001428290">
    <property type="component" value="Unassembled WGS sequence"/>
</dbReference>
<comment type="caution">
    <text evidence="3">The sequence shown here is derived from an EMBL/GenBank/DDBJ whole genome shotgun (WGS) entry which is preliminary data.</text>
</comment>
<dbReference type="SUPFAM" id="SSF81606">
    <property type="entry name" value="PP2C-like"/>
    <property type="match status" value="1"/>
</dbReference>
<keyword evidence="4" id="KW-1185">Reference proteome</keyword>
<gene>
    <name evidence="3" type="ORF">Hgul01_02949</name>
</gene>
<dbReference type="InterPro" id="IPR015655">
    <property type="entry name" value="PP2C"/>
</dbReference>
<evidence type="ECO:0000256" key="1">
    <source>
        <dbReference type="SAM" id="MobiDB-lite"/>
    </source>
</evidence>
<proteinExistence type="predicted"/>
<dbReference type="PROSITE" id="PS51746">
    <property type="entry name" value="PPM_2"/>
    <property type="match status" value="1"/>
</dbReference>
<feature type="region of interest" description="Disordered" evidence="1">
    <location>
        <begin position="1"/>
        <end position="45"/>
    </location>
</feature>
<evidence type="ECO:0000313" key="3">
    <source>
        <dbReference type="EMBL" id="GAA5529144.1"/>
    </source>
</evidence>